<gene>
    <name evidence="13" type="ORF">ALC60_10160</name>
</gene>
<dbReference type="AlphaFoldDB" id="A0A151WSE0"/>
<keyword evidence="3" id="KW-0732">Signal</keyword>
<dbReference type="PANTHER" id="PTHR10127:SF780">
    <property type="entry name" value="METALLOENDOPEPTIDASE"/>
    <property type="match status" value="1"/>
</dbReference>
<dbReference type="STRING" id="64791.A0A151WSE0"/>
<dbReference type="InterPro" id="IPR024079">
    <property type="entry name" value="MetalloPept_cat_dom_sf"/>
</dbReference>
<evidence type="ECO:0000313" key="13">
    <source>
        <dbReference type="EMBL" id="KYQ50764.1"/>
    </source>
</evidence>
<dbReference type="PRINTS" id="PR00480">
    <property type="entry name" value="ASTACIN"/>
</dbReference>
<feature type="active site" evidence="10">
    <location>
        <position position="415"/>
    </location>
</feature>
<evidence type="ECO:0000256" key="10">
    <source>
        <dbReference type="PROSITE-ProRule" id="PRU01211"/>
    </source>
</evidence>
<evidence type="ECO:0000256" key="8">
    <source>
        <dbReference type="ARBA" id="ARBA00023157"/>
    </source>
</evidence>
<keyword evidence="2 10" id="KW-0479">Metal-binding</keyword>
<accession>A0A151WSE0</accession>
<dbReference type="GO" id="GO:0008270">
    <property type="term" value="F:zinc ion binding"/>
    <property type="evidence" value="ECO:0007669"/>
    <property type="project" value="UniProtKB-UniRule"/>
</dbReference>
<dbReference type="GO" id="GO:0006508">
    <property type="term" value="P:proteolysis"/>
    <property type="evidence" value="ECO:0007669"/>
    <property type="project" value="UniProtKB-KW"/>
</dbReference>
<evidence type="ECO:0000256" key="11">
    <source>
        <dbReference type="RuleBase" id="RU361183"/>
    </source>
</evidence>
<evidence type="ECO:0000256" key="4">
    <source>
        <dbReference type="ARBA" id="ARBA00022801"/>
    </source>
</evidence>
<feature type="binding site" evidence="10">
    <location>
        <position position="418"/>
    </location>
    <ligand>
        <name>Zn(2+)</name>
        <dbReference type="ChEBI" id="CHEBI:29105"/>
        <note>catalytic</note>
    </ligand>
</feature>
<keyword evidence="1 10" id="KW-0645">Protease</keyword>
<dbReference type="PANTHER" id="PTHR10127">
    <property type="entry name" value="DISCOIDIN, CUB, EGF, LAMININ , AND ZINC METALLOPROTEASE DOMAIN CONTAINING"/>
    <property type="match status" value="1"/>
</dbReference>
<protein>
    <recommendedName>
        <fullName evidence="11">Metalloendopeptidase</fullName>
        <ecNumber evidence="11">3.4.24.-</ecNumber>
    </recommendedName>
</protein>
<keyword evidence="7" id="KW-0865">Zymogen</keyword>
<keyword evidence="5 10" id="KW-0862">Zinc</keyword>
<evidence type="ECO:0000256" key="6">
    <source>
        <dbReference type="ARBA" id="ARBA00023049"/>
    </source>
</evidence>
<dbReference type="EMBL" id="KQ982776">
    <property type="protein sequence ID" value="KYQ50764.1"/>
    <property type="molecule type" value="Genomic_DNA"/>
</dbReference>
<comment type="caution">
    <text evidence="10">Lacks conserved residue(s) required for the propagation of feature annotation.</text>
</comment>
<feature type="binding site" evidence="10">
    <location>
        <position position="148"/>
    </location>
    <ligand>
        <name>Zn(2+)</name>
        <dbReference type="ChEBI" id="CHEBI:29105"/>
        <note>catalytic</note>
    </ligand>
</feature>
<dbReference type="InterPro" id="IPR001506">
    <property type="entry name" value="Peptidase_M12A"/>
</dbReference>
<feature type="active site" evidence="10">
    <location>
        <position position="145"/>
    </location>
</feature>
<evidence type="ECO:0000313" key="14">
    <source>
        <dbReference type="Proteomes" id="UP000075809"/>
    </source>
</evidence>
<dbReference type="Gene3D" id="3.40.390.10">
    <property type="entry name" value="Collagenase (Catalytic Domain)"/>
    <property type="match status" value="2"/>
</dbReference>
<feature type="binding site" evidence="10">
    <location>
        <position position="424"/>
    </location>
    <ligand>
        <name>Zn(2+)</name>
        <dbReference type="ChEBI" id="CHEBI:29105"/>
        <note>catalytic</note>
    </ligand>
</feature>
<feature type="domain" description="Peptidase M12A" evidence="12">
    <location>
        <begin position="50"/>
        <end position="248"/>
    </location>
</feature>
<dbReference type="PROSITE" id="PS51864">
    <property type="entry name" value="ASTACIN"/>
    <property type="match status" value="2"/>
</dbReference>
<feature type="binding site" evidence="10">
    <location>
        <position position="144"/>
    </location>
    <ligand>
        <name>Zn(2+)</name>
        <dbReference type="ChEBI" id="CHEBI:29105"/>
        <note>catalytic</note>
    </ligand>
</feature>
<reference evidence="13 14" key="1">
    <citation type="submission" date="2015-09" db="EMBL/GenBank/DDBJ databases">
        <title>Trachymyrmex zeteki WGS genome.</title>
        <authorList>
            <person name="Nygaard S."/>
            <person name="Hu H."/>
            <person name="Boomsma J."/>
            <person name="Zhang G."/>
        </authorList>
    </citation>
    <scope>NUCLEOTIDE SEQUENCE [LARGE SCALE GENOMIC DNA]</scope>
    <source>
        <strain evidence="13">Tzet28-1</strain>
        <tissue evidence="13">Whole body</tissue>
    </source>
</reference>
<sequence length="562" mass="65933">MIEIYIFSLPADNIKSWNPNNLQNVWELSGLYEGDIMIHPDSSMDSPWKNGLLNATARWPGGVVPYFIQEDDFDRDQIELIKEAMQEYHKRTCLRFRPYKDTDDDYVTIQAKNSGCWSLVGRHGHGQVLNLQNPGCIHHGVVVHELMHALGFYHQQSAANRDEWVIIHWENIKLGKEHNFNKYDNRTVTDYGIDYDYKSVMHYSSHAFSKNGEPTITPKKEKVQLGQRDGLSEKDVAKVQAMYKEQCDDRNQFCQTFSLRFFFIKNFIIEKRDTDKDSYPIYIYTVDSWSQYNNPEEGAQLEGDIRRKSRKTITTEKTLLWPNGIVKYYVHSSIVNEPLKFVMLETALHIIMSKTCIKFIRIDDYTELSKNSGWVNITGHEKGCYSDIGYNVYGPTILNLDVKECFYTIGHSIHEMLHTLGVYHEHMRPDRDKYINIIWKNMRKEDEFNFELLNNSIVTNFGLPYDYDSIMHYSMTAFSTDRSLPTIIPKNFYEEIGQRSHLSYYDIKKLLIAYNCNTDSTDKLKKKPFNKPKKLKKLPKRKKLQDTTVIKTKKNHKCRSSL</sequence>
<evidence type="ECO:0000256" key="1">
    <source>
        <dbReference type="ARBA" id="ARBA00022670"/>
    </source>
</evidence>
<comment type="cofactor">
    <cofactor evidence="10 11">
        <name>Zn(2+)</name>
        <dbReference type="ChEBI" id="CHEBI:29105"/>
    </cofactor>
    <text evidence="10 11">Binds 1 zinc ion per subunit.</text>
</comment>
<keyword evidence="9" id="KW-0325">Glycoprotein</keyword>
<evidence type="ECO:0000256" key="2">
    <source>
        <dbReference type="ARBA" id="ARBA00022723"/>
    </source>
</evidence>
<keyword evidence="14" id="KW-1185">Reference proteome</keyword>
<dbReference type="FunFam" id="3.40.390.10:FF:000015">
    <property type="entry name" value="Meprin A subunit"/>
    <property type="match status" value="1"/>
</dbReference>
<organism evidence="13 14">
    <name type="scientific">Mycetomoellerius zeteki</name>
    <dbReference type="NCBI Taxonomy" id="64791"/>
    <lineage>
        <taxon>Eukaryota</taxon>
        <taxon>Metazoa</taxon>
        <taxon>Ecdysozoa</taxon>
        <taxon>Arthropoda</taxon>
        <taxon>Hexapoda</taxon>
        <taxon>Insecta</taxon>
        <taxon>Pterygota</taxon>
        <taxon>Neoptera</taxon>
        <taxon>Endopterygota</taxon>
        <taxon>Hymenoptera</taxon>
        <taxon>Apocrita</taxon>
        <taxon>Aculeata</taxon>
        <taxon>Formicoidea</taxon>
        <taxon>Formicidae</taxon>
        <taxon>Myrmicinae</taxon>
        <taxon>Mycetomoellerius</taxon>
    </lineage>
</organism>
<keyword evidence="4 10" id="KW-0378">Hydrolase</keyword>
<dbReference type="InterPro" id="IPR006026">
    <property type="entry name" value="Peptidase_Metallo"/>
</dbReference>
<evidence type="ECO:0000256" key="3">
    <source>
        <dbReference type="ARBA" id="ARBA00022729"/>
    </source>
</evidence>
<feature type="binding site" evidence="10">
    <location>
        <position position="154"/>
    </location>
    <ligand>
        <name>Zn(2+)</name>
        <dbReference type="ChEBI" id="CHEBI:29105"/>
        <note>catalytic</note>
    </ligand>
</feature>
<dbReference type="EC" id="3.4.24.-" evidence="11"/>
<dbReference type="SMART" id="SM00235">
    <property type="entry name" value="ZnMc"/>
    <property type="match status" value="2"/>
</dbReference>
<evidence type="ECO:0000259" key="12">
    <source>
        <dbReference type="PROSITE" id="PS51864"/>
    </source>
</evidence>
<evidence type="ECO:0000256" key="9">
    <source>
        <dbReference type="ARBA" id="ARBA00023180"/>
    </source>
</evidence>
<keyword evidence="8" id="KW-1015">Disulfide bond</keyword>
<dbReference type="SUPFAM" id="SSF55486">
    <property type="entry name" value="Metalloproteases ('zincins'), catalytic domain"/>
    <property type="match status" value="2"/>
</dbReference>
<keyword evidence="6 10" id="KW-0482">Metalloprotease</keyword>
<dbReference type="Pfam" id="PF01400">
    <property type="entry name" value="Astacin"/>
    <property type="match status" value="2"/>
</dbReference>
<dbReference type="GO" id="GO:0004222">
    <property type="term" value="F:metalloendopeptidase activity"/>
    <property type="evidence" value="ECO:0007669"/>
    <property type="project" value="UniProtKB-UniRule"/>
</dbReference>
<dbReference type="Proteomes" id="UP000075809">
    <property type="component" value="Unassembled WGS sequence"/>
</dbReference>
<feature type="domain" description="Peptidase M12A" evidence="12">
    <location>
        <begin position="311"/>
        <end position="517"/>
    </location>
</feature>
<dbReference type="InterPro" id="IPR034035">
    <property type="entry name" value="Astacin-like_dom"/>
</dbReference>
<evidence type="ECO:0000256" key="7">
    <source>
        <dbReference type="ARBA" id="ARBA00023145"/>
    </source>
</evidence>
<proteinExistence type="predicted"/>
<evidence type="ECO:0000256" key="5">
    <source>
        <dbReference type="ARBA" id="ARBA00022833"/>
    </source>
</evidence>
<name>A0A151WSE0_9HYME</name>
<feature type="binding site" evidence="10">
    <location>
        <position position="414"/>
    </location>
    <ligand>
        <name>Zn(2+)</name>
        <dbReference type="ChEBI" id="CHEBI:29105"/>
        <note>catalytic</note>
    </ligand>
</feature>
<dbReference type="CDD" id="cd04280">
    <property type="entry name" value="ZnMc_astacin_like"/>
    <property type="match status" value="2"/>
</dbReference>